<dbReference type="EMBL" id="LUCM01005434">
    <property type="protein sequence ID" value="KAA0192828.1"/>
    <property type="molecule type" value="Genomic_DNA"/>
</dbReference>
<evidence type="ECO:0000313" key="5">
    <source>
        <dbReference type="Proteomes" id="UP000728185"/>
    </source>
</evidence>
<dbReference type="InterPro" id="IPR008936">
    <property type="entry name" value="Rho_GTPase_activation_prot"/>
</dbReference>
<feature type="compositionally biased region" description="Polar residues" evidence="2">
    <location>
        <begin position="723"/>
        <end position="739"/>
    </location>
</feature>
<dbReference type="PROSITE" id="PS50238">
    <property type="entry name" value="RHOGAP"/>
    <property type="match status" value="1"/>
</dbReference>
<feature type="region of interest" description="Disordered" evidence="2">
    <location>
        <begin position="718"/>
        <end position="803"/>
    </location>
</feature>
<evidence type="ECO:0000256" key="1">
    <source>
        <dbReference type="ARBA" id="ARBA00007549"/>
    </source>
</evidence>
<keyword evidence="5" id="KW-1185">Reference proteome</keyword>
<dbReference type="Pfam" id="PF26116">
    <property type="entry name" value="FAM13A"/>
    <property type="match status" value="1"/>
</dbReference>
<dbReference type="PANTHER" id="PTHR15904">
    <property type="entry name" value="FAM13"/>
    <property type="match status" value="1"/>
</dbReference>
<evidence type="ECO:0000313" key="4">
    <source>
        <dbReference type="EMBL" id="KAA0192828.1"/>
    </source>
</evidence>
<dbReference type="Gene3D" id="1.10.555.10">
    <property type="entry name" value="Rho GTPase activation protein"/>
    <property type="match status" value="1"/>
</dbReference>
<dbReference type="SUPFAM" id="SSF48350">
    <property type="entry name" value="GTPase activation domain, GAP"/>
    <property type="match status" value="1"/>
</dbReference>
<accession>A0A8E0RWB6</accession>
<feature type="compositionally biased region" description="Basic and acidic residues" evidence="2">
    <location>
        <begin position="768"/>
        <end position="787"/>
    </location>
</feature>
<dbReference type="OrthoDB" id="185175at2759"/>
<comment type="similarity">
    <text evidence="1">Belongs to the FAM13 family.</text>
</comment>
<feature type="region of interest" description="Disordered" evidence="2">
    <location>
        <begin position="261"/>
        <end position="286"/>
    </location>
</feature>
<dbReference type="GO" id="GO:0007165">
    <property type="term" value="P:signal transduction"/>
    <property type="evidence" value="ECO:0007669"/>
    <property type="project" value="InterPro"/>
</dbReference>
<dbReference type="Pfam" id="PF00620">
    <property type="entry name" value="RhoGAP"/>
    <property type="match status" value="1"/>
</dbReference>
<name>A0A8E0RWB6_9TREM</name>
<evidence type="ECO:0000256" key="2">
    <source>
        <dbReference type="SAM" id="MobiDB-lite"/>
    </source>
</evidence>
<dbReference type="InterPro" id="IPR059029">
    <property type="entry name" value="FAM13A_dom"/>
</dbReference>
<organism evidence="4 5">
    <name type="scientific">Fasciolopsis buskii</name>
    <dbReference type="NCBI Taxonomy" id="27845"/>
    <lineage>
        <taxon>Eukaryota</taxon>
        <taxon>Metazoa</taxon>
        <taxon>Spiralia</taxon>
        <taxon>Lophotrochozoa</taxon>
        <taxon>Platyhelminthes</taxon>
        <taxon>Trematoda</taxon>
        <taxon>Digenea</taxon>
        <taxon>Plagiorchiida</taxon>
        <taxon>Echinostomata</taxon>
        <taxon>Echinostomatoidea</taxon>
        <taxon>Fasciolidae</taxon>
        <taxon>Fasciolopsis</taxon>
    </lineage>
</organism>
<protein>
    <submittedName>
        <fullName evidence="4">Putative Fam13</fullName>
    </submittedName>
</protein>
<dbReference type="CDD" id="cd00159">
    <property type="entry name" value="RhoGAP"/>
    <property type="match status" value="1"/>
</dbReference>
<reference evidence="4" key="1">
    <citation type="submission" date="2019-05" db="EMBL/GenBank/DDBJ databases">
        <title>Annotation for the trematode Fasciolopsis buski.</title>
        <authorList>
            <person name="Choi Y.-J."/>
        </authorList>
    </citation>
    <scope>NUCLEOTIDE SEQUENCE</scope>
    <source>
        <strain evidence="4">HT</strain>
        <tissue evidence="4">Whole worm</tissue>
    </source>
</reference>
<proteinExistence type="inferred from homology"/>
<gene>
    <name evidence="4" type="ORF">FBUS_06020</name>
</gene>
<dbReference type="AlphaFoldDB" id="A0A8E0RWB6"/>
<dbReference type="SMART" id="SM00324">
    <property type="entry name" value="RhoGAP"/>
    <property type="match status" value="1"/>
</dbReference>
<feature type="region of interest" description="Disordered" evidence="2">
    <location>
        <begin position="588"/>
        <end position="611"/>
    </location>
</feature>
<comment type="caution">
    <text evidence="4">The sequence shown here is derived from an EMBL/GenBank/DDBJ whole genome shotgun (WGS) entry which is preliminary data.</text>
</comment>
<dbReference type="Proteomes" id="UP000728185">
    <property type="component" value="Unassembled WGS sequence"/>
</dbReference>
<feature type="domain" description="Rho-GAP" evidence="3">
    <location>
        <begin position="35"/>
        <end position="235"/>
    </location>
</feature>
<evidence type="ECO:0000259" key="3">
    <source>
        <dbReference type="PROSITE" id="PS50238"/>
    </source>
</evidence>
<feature type="compositionally biased region" description="Polar residues" evidence="2">
    <location>
        <begin position="588"/>
        <end position="607"/>
    </location>
</feature>
<dbReference type="InterPro" id="IPR000198">
    <property type="entry name" value="RhoGAP_dom"/>
</dbReference>
<dbReference type="InterPro" id="IPR039102">
    <property type="entry name" value="FAM13"/>
</dbReference>
<sequence>MLMARLVRKFGAEPYAKNTCRTNPDRRSFCATFGVSLNDVITRDGTDIPLVVLDVFHFLLNCDALKCEGIFRVNGNSRTVDTLRSMIDGAGPKWRISQFTHESQTPERSPDVHSVASLLKLYLRQLPGGLVPSDITNSLIEAYLRFRGSTTTLFCQITLNLGRLATANYALLQHLCHFLHQVWKRRYENKMSSEALGIVFGPNVFSFNPDKATIQDQGAVNQIMTILVERTEVFFHLNLDCSSVGIDSSVAEVRKTKRKTSVHASDADLEDHSSDCDSPSNSTELEEKNYAPPFADLSYFVLCDNDIGSSSFAMPYLNKLRREEFSPQISSAIRACIDQHIFGGLQSATQKLSLDTNYLYDCSSSAVKSDCVAEPALSEYDYLSADELERDYHVAPGIHVLFTDPDPLRTPAVGGCAQTPKLLCQLTQRLHLIRKAIRDYERHFEKERGRKPNTAEKKTDLKICSLMTNLAEVRGTIKQLQNRSDICERESVANSYDIQPQGESIERNSCHSPTRNLQFDGGDNDSVGRAFTLPVHSALRSTEGDWSPAVAHQMYNVDIEAATALENSKNLKTTEIQPDAFGVQQISPSSMSVHTRHNSLPTGSLGTTVPKPDQTLSETLAVLTHRLAEKRCSAKRPECLQLMTRKQVEDEKLDLQKALLYFEGLHGRPSGRQERLIMRPLYDRYRSVKRMLAQEYQLDRISSTSSDFLKVMQAEPKHIVSSEGDSSQTEKPLSYTTSFHVPPATLGSAKDSWDKELRSKFSGSPTKDSGESTHSETVQKKQTRPDEANGDTIGSPRPLSVGYQVNSSKLNRSEIELNGCFDAPPSDDRRALVENPLSADGDAESPERASLNLASNIKPIDGSISNLSFNKPVSTQIDVGNAENPQETGSGAAALTSVTAAECRARVTGSNMEENLVTASSSNGRVSLGKNTHDDLADWSLSRLKYELNTVRESKRHLQKILKDFEHDFEQTMGHKVERADRSSMRDEYTRYKFLKSRLVLLENELRGRIN</sequence>
<dbReference type="PANTHER" id="PTHR15904:SF17">
    <property type="entry name" value="RHO-GAP DOMAIN-CONTAINING PROTEIN"/>
    <property type="match status" value="1"/>
</dbReference>